<dbReference type="PROSITE" id="PS51747">
    <property type="entry name" value="CYT_DCMP_DEAMINASES_2"/>
    <property type="match status" value="1"/>
</dbReference>
<keyword evidence="21" id="KW-1185">Reference proteome</keyword>
<evidence type="ECO:0000256" key="1">
    <source>
        <dbReference type="ARBA" id="ARBA00002151"/>
    </source>
</evidence>
<evidence type="ECO:0000256" key="11">
    <source>
        <dbReference type="ARBA" id="ARBA00023002"/>
    </source>
</evidence>
<evidence type="ECO:0000313" key="20">
    <source>
        <dbReference type="EMBL" id="SQI61085.1"/>
    </source>
</evidence>
<dbReference type="UniPathway" id="UPA00275">
    <property type="reaction ID" value="UER00401"/>
</dbReference>
<feature type="binding site" evidence="17">
    <location>
        <begin position="294"/>
        <end position="300"/>
    </location>
    <ligand>
        <name>NADP(+)</name>
        <dbReference type="ChEBI" id="CHEBI:58349"/>
    </ligand>
</feature>
<comment type="cofactor">
    <cofactor evidence="15 18">
        <name>Zn(2+)</name>
        <dbReference type="ChEBI" id="CHEBI:29105"/>
    </cofactor>
    <text evidence="15 18">Binds 1 zinc ion.</text>
</comment>
<dbReference type="PIRSF" id="PIRSF006769">
    <property type="entry name" value="RibD"/>
    <property type="match status" value="1"/>
</dbReference>
<comment type="similarity">
    <text evidence="4 15">In the N-terminal section; belongs to the cytidine and deoxycytidylate deaminase family.</text>
</comment>
<dbReference type="InterPro" id="IPR004794">
    <property type="entry name" value="Eubact_RibD"/>
</dbReference>
<dbReference type="InterPro" id="IPR016193">
    <property type="entry name" value="Cytidine_deaminase-like"/>
</dbReference>
<evidence type="ECO:0000256" key="13">
    <source>
        <dbReference type="ARBA" id="ARBA00049861"/>
    </source>
</evidence>
<evidence type="ECO:0000256" key="14">
    <source>
        <dbReference type="ARBA" id="ARBA00049886"/>
    </source>
</evidence>
<dbReference type="NCBIfam" id="TIGR00326">
    <property type="entry name" value="eubact_ribD"/>
    <property type="match status" value="1"/>
</dbReference>
<evidence type="ECO:0000256" key="10">
    <source>
        <dbReference type="ARBA" id="ARBA00022857"/>
    </source>
</evidence>
<feature type="binding site" evidence="18">
    <location>
        <position position="85"/>
    </location>
    <ligand>
        <name>Zn(2+)</name>
        <dbReference type="ChEBI" id="CHEBI:29105"/>
        <note>catalytic</note>
    </ligand>
</feature>
<keyword evidence="10 15" id="KW-0521">NADP</keyword>
<dbReference type="EMBL" id="LS483476">
    <property type="protein sequence ID" value="SQI61085.1"/>
    <property type="molecule type" value="Genomic_DNA"/>
</dbReference>
<feature type="binding site" evidence="17">
    <location>
        <position position="223"/>
    </location>
    <ligand>
        <name>NADP(+)</name>
        <dbReference type="ChEBI" id="CHEBI:58349"/>
    </ligand>
</feature>
<dbReference type="PROSITE" id="PS00903">
    <property type="entry name" value="CYT_DCMP_DEAMINASES_1"/>
    <property type="match status" value="1"/>
</dbReference>
<feature type="active site" description="Proton donor" evidence="16">
    <location>
        <position position="53"/>
    </location>
</feature>
<feature type="binding site" evidence="18">
    <location>
        <position position="51"/>
    </location>
    <ligand>
        <name>Zn(2+)</name>
        <dbReference type="ChEBI" id="CHEBI:29105"/>
        <note>catalytic</note>
    </ligand>
</feature>
<evidence type="ECO:0000256" key="9">
    <source>
        <dbReference type="ARBA" id="ARBA00022833"/>
    </source>
</evidence>
<comment type="pathway">
    <text evidence="2 15">Cofactor biosynthesis; riboflavin biosynthesis; 5-amino-6-(D-ribitylamino)uracil from GTP: step 2/4.</text>
</comment>
<dbReference type="Gene3D" id="3.40.430.10">
    <property type="entry name" value="Dihydrofolate Reductase, subunit A"/>
    <property type="match status" value="1"/>
</dbReference>
<dbReference type="SUPFAM" id="SSF53597">
    <property type="entry name" value="Dihydrofolate reductase-like"/>
    <property type="match status" value="1"/>
</dbReference>
<feature type="binding site" evidence="17">
    <location>
        <position position="155"/>
    </location>
    <ligand>
        <name>NADP(+)</name>
        <dbReference type="ChEBI" id="CHEBI:58349"/>
    </ligand>
</feature>
<dbReference type="SUPFAM" id="SSF53927">
    <property type="entry name" value="Cytidine deaminase-like"/>
    <property type="match status" value="1"/>
</dbReference>
<feature type="binding site" evidence="17">
    <location>
        <position position="208"/>
    </location>
    <ligand>
        <name>substrate</name>
    </ligand>
</feature>
<evidence type="ECO:0000259" key="19">
    <source>
        <dbReference type="PROSITE" id="PS51747"/>
    </source>
</evidence>
<feature type="binding site" evidence="17">
    <location>
        <position position="171"/>
    </location>
    <ligand>
        <name>NADP(+)</name>
        <dbReference type="ChEBI" id="CHEBI:58349"/>
    </ligand>
</feature>
<dbReference type="GO" id="GO:0008703">
    <property type="term" value="F:5-amino-6-(5-phosphoribosylamino)uracil reductase activity"/>
    <property type="evidence" value="ECO:0007669"/>
    <property type="project" value="UniProtKB-EC"/>
</dbReference>
<feature type="binding site" evidence="17">
    <location>
        <position position="201"/>
    </location>
    <ligand>
        <name>NADP(+)</name>
        <dbReference type="ChEBI" id="CHEBI:58349"/>
    </ligand>
</feature>
<keyword evidence="12" id="KW-0511">Multifunctional enzyme</keyword>
<dbReference type="EC" id="3.5.4.26" evidence="15"/>
<evidence type="ECO:0000256" key="6">
    <source>
        <dbReference type="ARBA" id="ARBA00022619"/>
    </source>
</evidence>
<gene>
    <name evidence="20" type="primary">ribD</name>
    <name evidence="20" type="ORF">NCTC4824_03066</name>
</gene>
<dbReference type="InterPro" id="IPR011549">
    <property type="entry name" value="RibD_C"/>
</dbReference>
<keyword evidence="8 15" id="KW-0378">Hydrolase</keyword>
<dbReference type="KEGG" id="blen:NCTC4824_03066"/>
<dbReference type="InterPro" id="IPR024072">
    <property type="entry name" value="DHFR-like_dom_sf"/>
</dbReference>
<dbReference type="EC" id="1.1.1.193" evidence="15"/>
<evidence type="ECO:0000256" key="7">
    <source>
        <dbReference type="ARBA" id="ARBA00022723"/>
    </source>
</evidence>
<dbReference type="Proteomes" id="UP000249134">
    <property type="component" value="Chromosome 1"/>
</dbReference>
<dbReference type="FunFam" id="3.40.140.10:FF:000025">
    <property type="entry name" value="Riboflavin biosynthesis protein RibD"/>
    <property type="match status" value="1"/>
</dbReference>
<dbReference type="InterPro" id="IPR002734">
    <property type="entry name" value="RibDG_C"/>
</dbReference>
<protein>
    <recommendedName>
        <fullName evidence="15">Riboflavin biosynthesis protein RibD</fullName>
    </recommendedName>
    <domain>
        <recommendedName>
            <fullName evidence="15">Diaminohydroxyphosphoribosylaminopyrimidine deaminase</fullName>
            <shortName evidence="15">DRAP deaminase</shortName>
            <ecNumber evidence="15">3.5.4.26</ecNumber>
        </recommendedName>
        <alternativeName>
            <fullName evidence="15">Riboflavin-specific deaminase</fullName>
        </alternativeName>
    </domain>
    <domain>
        <recommendedName>
            <fullName evidence="15">5-amino-6-(5-phosphoribosylamino)uracil reductase</fullName>
            <ecNumber evidence="15">1.1.1.193</ecNumber>
        </recommendedName>
        <alternativeName>
            <fullName evidence="15">HTP reductase</fullName>
        </alternativeName>
    </domain>
</protein>
<keyword evidence="11 15" id="KW-0560">Oxidoreductase</keyword>
<dbReference type="InterPro" id="IPR050765">
    <property type="entry name" value="Riboflavin_Biosynth_HTPR"/>
</dbReference>
<sequence>MTNKEYYMNLALQMAEAVMGQTSPNPVVGCVIVKNGDVVGMGVHMKAGDDHAEVNALNEAGDLANEADLYVTLEPCSHFGKTPPCADLIIAKNIRNVFIASMDPNPLVSGRGIDKLREAGIYVETGILEKEATRVNKYFFHYIKTKKPFVTLKTAVTLDGKTAAQSGDSKWITSEAARMDVHQYRHKHDAILVGINTVIRDNPHLTTRLPQGGKNPIRIILDTHLDIPLESNLLNDQEAKTIVVCGNKAVREKQERLESKKVTVKRMDHVSINIEHLLVWLGEQQITSLFVEGGSKIHGSFLESGHYQEVILYMAAKLLGDPSGLSSFSGNVKTKMSDSHQLQFTSVEMIGADIKVIATPKKNVGEENVYWNN</sequence>
<evidence type="ECO:0000256" key="18">
    <source>
        <dbReference type="PIRSR" id="PIRSR006769-3"/>
    </source>
</evidence>
<evidence type="ECO:0000256" key="17">
    <source>
        <dbReference type="PIRSR" id="PIRSR006769-2"/>
    </source>
</evidence>
<dbReference type="PANTHER" id="PTHR38011">
    <property type="entry name" value="DIHYDROFOLATE REDUCTASE FAMILY PROTEIN (AFU_ORTHOLOGUE AFUA_8G06820)"/>
    <property type="match status" value="1"/>
</dbReference>
<feature type="binding site" evidence="17">
    <location>
        <position position="205"/>
    </location>
    <ligand>
        <name>substrate</name>
    </ligand>
</feature>
<dbReference type="GO" id="GO:0009231">
    <property type="term" value="P:riboflavin biosynthetic process"/>
    <property type="evidence" value="ECO:0007669"/>
    <property type="project" value="UniProtKB-UniPathway"/>
</dbReference>
<dbReference type="CDD" id="cd01284">
    <property type="entry name" value="Riboflavin_deaminase-reductase"/>
    <property type="match status" value="1"/>
</dbReference>
<feature type="binding site" evidence="17">
    <location>
        <position position="197"/>
    </location>
    <ligand>
        <name>NADP(+)</name>
        <dbReference type="ChEBI" id="CHEBI:58349"/>
    </ligand>
</feature>
<evidence type="ECO:0000256" key="12">
    <source>
        <dbReference type="ARBA" id="ARBA00023268"/>
    </source>
</evidence>
<dbReference type="Pfam" id="PF01872">
    <property type="entry name" value="RibD_C"/>
    <property type="match status" value="1"/>
</dbReference>
<evidence type="ECO:0000256" key="3">
    <source>
        <dbReference type="ARBA" id="ARBA00004910"/>
    </source>
</evidence>
<reference evidence="20 21" key="1">
    <citation type="submission" date="2018-06" db="EMBL/GenBank/DDBJ databases">
        <authorList>
            <consortium name="Pathogen Informatics"/>
            <person name="Doyle S."/>
        </authorList>
    </citation>
    <scope>NUCLEOTIDE SEQUENCE [LARGE SCALE GENOMIC DNA]</scope>
    <source>
        <strain evidence="20 21">NCTC4824</strain>
    </source>
</reference>
<evidence type="ECO:0000256" key="2">
    <source>
        <dbReference type="ARBA" id="ARBA00004882"/>
    </source>
</evidence>
<keyword evidence="9 15" id="KW-0862">Zinc</keyword>
<evidence type="ECO:0000256" key="5">
    <source>
        <dbReference type="ARBA" id="ARBA00007417"/>
    </source>
</evidence>
<evidence type="ECO:0000256" key="4">
    <source>
        <dbReference type="ARBA" id="ARBA00005259"/>
    </source>
</evidence>
<feature type="binding site" evidence="18">
    <location>
        <position position="76"/>
    </location>
    <ligand>
        <name>Zn(2+)</name>
        <dbReference type="ChEBI" id="CHEBI:29105"/>
        <note>catalytic</note>
    </ligand>
</feature>
<dbReference type="STRING" id="1348624.GCA_001591545_03944"/>
<dbReference type="GO" id="GO:0008835">
    <property type="term" value="F:diaminohydroxyphosphoribosylaminopyrimidine deaminase activity"/>
    <property type="evidence" value="ECO:0007669"/>
    <property type="project" value="UniProtKB-EC"/>
</dbReference>
<feature type="binding site" evidence="17">
    <location>
        <position position="185"/>
    </location>
    <ligand>
        <name>substrate</name>
    </ligand>
</feature>
<proteinExistence type="inferred from homology"/>
<dbReference type="AlphaFoldDB" id="A0A2X4Z9K1"/>
<feature type="binding site" evidence="17">
    <location>
        <position position="169"/>
    </location>
    <ligand>
        <name>NADP(+)</name>
        <dbReference type="ChEBI" id="CHEBI:58349"/>
    </ligand>
</feature>
<comment type="pathway">
    <text evidence="3 15">Cofactor biosynthesis; riboflavin biosynthesis; 5-amino-6-(D-ribitylamino)uracil from GTP: step 3/4.</text>
</comment>
<evidence type="ECO:0000256" key="15">
    <source>
        <dbReference type="PIRNR" id="PIRNR006769"/>
    </source>
</evidence>
<evidence type="ECO:0000256" key="16">
    <source>
        <dbReference type="PIRSR" id="PIRSR006769-1"/>
    </source>
</evidence>
<keyword evidence="7 15" id="KW-0479">Metal-binding</keyword>
<dbReference type="InterPro" id="IPR002125">
    <property type="entry name" value="CMP_dCMP_dom"/>
</dbReference>
<dbReference type="InterPro" id="IPR016192">
    <property type="entry name" value="APOBEC/CMP_deaminase_Zn-bd"/>
</dbReference>
<feature type="binding site" evidence="17">
    <location>
        <position position="292"/>
    </location>
    <ligand>
        <name>substrate</name>
    </ligand>
</feature>
<name>A0A2X4Z9K1_LEDLE</name>
<dbReference type="Pfam" id="PF00383">
    <property type="entry name" value="dCMP_cyt_deam_1"/>
    <property type="match status" value="1"/>
</dbReference>
<comment type="similarity">
    <text evidence="5 15">In the C-terminal section; belongs to the HTP reductase family.</text>
</comment>
<accession>A0A2X4Z9K1</accession>
<comment type="function">
    <text evidence="1 15">Converts 2,5-diamino-6-(ribosylamino)-4(3h)-pyrimidinone 5'-phosphate into 5-amino-6-(ribosylamino)-2,4(1h,3h)-pyrimidinedione 5'-phosphate.</text>
</comment>
<evidence type="ECO:0000313" key="21">
    <source>
        <dbReference type="Proteomes" id="UP000249134"/>
    </source>
</evidence>
<dbReference type="GO" id="GO:0008270">
    <property type="term" value="F:zinc ion binding"/>
    <property type="evidence" value="ECO:0007669"/>
    <property type="project" value="InterPro"/>
</dbReference>
<comment type="catalytic activity">
    <reaction evidence="14 15">
        <text>2,5-diamino-6-hydroxy-4-(5-phosphoribosylamino)-pyrimidine + H2O + H(+) = 5-amino-6-(5-phospho-D-ribosylamino)uracil + NH4(+)</text>
        <dbReference type="Rhea" id="RHEA:21868"/>
        <dbReference type="ChEBI" id="CHEBI:15377"/>
        <dbReference type="ChEBI" id="CHEBI:15378"/>
        <dbReference type="ChEBI" id="CHEBI:28938"/>
        <dbReference type="ChEBI" id="CHEBI:58453"/>
        <dbReference type="ChEBI" id="CHEBI:58614"/>
        <dbReference type="EC" id="3.5.4.26"/>
    </reaction>
</comment>
<feature type="domain" description="CMP/dCMP-type deaminase" evidence="19">
    <location>
        <begin position="2"/>
        <end position="124"/>
    </location>
</feature>
<keyword evidence="6 15" id="KW-0686">Riboflavin biosynthesis</keyword>
<dbReference type="RefSeq" id="WP_066146381.1">
    <property type="nucleotide sequence ID" value="NZ_CBCSGM010000001.1"/>
</dbReference>
<organism evidence="20 21">
    <name type="scientific">Lederbergia lenta</name>
    <name type="common">Bacillus lentus</name>
    <dbReference type="NCBI Taxonomy" id="1467"/>
    <lineage>
        <taxon>Bacteria</taxon>
        <taxon>Bacillati</taxon>
        <taxon>Bacillota</taxon>
        <taxon>Bacilli</taxon>
        <taxon>Bacillales</taxon>
        <taxon>Bacillaceae</taxon>
        <taxon>Lederbergia</taxon>
    </lineage>
</organism>
<dbReference type="PANTHER" id="PTHR38011:SF7">
    <property type="entry name" value="2,5-DIAMINO-6-RIBOSYLAMINO-4(3H)-PYRIMIDINONE 5'-PHOSPHATE REDUCTASE"/>
    <property type="match status" value="1"/>
</dbReference>
<evidence type="ECO:0000256" key="8">
    <source>
        <dbReference type="ARBA" id="ARBA00022801"/>
    </source>
</evidence>
<comment type="catalytic activity">
    <reaction evidence="13 15">
        <text>5-amino-6-(5-phospho-D-ribitylamino)uracil + NADP(+) = 5-amino-6-(5-phospho-D-ribosylamino)uracil + NADPH + H(+)</text>
        <dbReference type="Rhea" id="RHEA:17845"/>
        <dbReference type="ChEBI" id="CHEBI:15378"/>
        <dbReference type="ChEBI" id="CHEBI:57783"/>
        <dbReference type="ChEBI" id="CHEBI:58349"/>
        <dbReference type="ChEBI" id="CHEBI:58421"/>
        <dbReference type="ChEBI" id="CHEBI:58453"/>
        <dbReference type="EC" id="1.1.1.193"/>
    </reaction>
</comment>
<dbReference type="GO" id="GO:0050661">
    <property type="term" value="F:NADP binding"/>
    <property type="evidence" value="ECO:0007669"/>
    <property type="project" value="InterPro"/>
</dbReference>
<dbReference type="NCBIfam" id="TIGR00227">
    <property type="entry name" value="ribD_Cterm"/>
    <property type="match status" value="1"/>
</dbReference>
<dbReference type="Gene3D" id="3.40.140.10">
    <property type="entry name" value="Cytidine Deaminase, domain 2"/>
    <property type="match status" value="1"/>
</dbReference>